<evidence type="ECO:0000256" key="7">
    <source>
        <dbReference type="PIRSR" id="PIRSR618044-1"/>
    </source>
</evidence>
<sequence length="479" mass="50912">MSGWVRTMWRRATQAMVLTLAVAASTPALAGYAHFIMDANSGKVLDAEDADTLNHPASLTKMMTLYMVFEALHDGRLRWDQRIVMSANGARTTPTKLGLRQGETYTVREAVLGMIIKSANDVAEGIGDHLYGSEDKFAAAMTRKARQLGMSRTVFRNGSGLPDSQQVTTARDMARLGLALIRDFPQEYRLFSTQSFAFRGRTIRGHNNLMYRYKGMDGIKTGYTNASGFNLVSAVNDNGRRVIGVVLGGRTARARDAQMASLLDKAMPKAGTRAGAGLVAEAPSSPAPLFPTRLPRNNVPMPVVAQEVATTQPPRPASPAMAPVMSAPPAATVAPVRPIVAERYQPVPAAPVRSQPEQAPTQVASVSPSSASLGYAAPSKSDLAPPADLPFKTAAAPGWRVQLGATGNEGEAISLLGRAMDKLDGKFQNLTPYTETVHSGSSTLHRARFSGFSNQAAAQSACKLLSSAKFACQVVPAGG</sequence>
<feature type="binding site" evidence="8">
    <location>
        <position position="220"/>
    </location>
    <ligand>
        <name>substrate</name>
    </ligand>
</feature>
<dbReference type="InterPro" id="IPR018044">
    <property type="entry name" value="Peptidase_S11"/>
</dbReference>
<keyword evidence="6" id="KW-0961">Cell wall biogenesis/degradation</keyword>
<reference evidence="12 13" key="1">
    <citation type="submission" date="2020-08" db="EMBL/GenBank/DDBJ databases">
        <title>Genomic Encyclopedia of Type Strains, Phase IV (KMG-IV): sequencing the most valuable type-strain genomes for metagenomic binning, comparative biology and taxonomic classification.</title>
        <authorList>
            <person name="Goeker M."/>
        </authorList>
    </citation>
    <scope>NUCLEOTIDE SEQUENCE [LARGE SCALE GENOMIC DNA]</scope>
    <source>
        <strain evidence="12 13">DSM 29514</strain>
    </source>
</reference>
<evidence type="ECO:0000256" key="9">
    <source>
        <dbReference type="RuleBase" id="RU004016"/>
    </source>
</evidence>
<evidence type="ECO:0000256" key="1">
    <source>
        <dbReference type="ARBA" id="ARBA00007164"/>
    </source>
</evidence>
<protein>
    <submittedName>
        <fullName evidence="12">D-alanyl-D-alanine carboxypeptidase (Penicillin-binding protein 5/6)</fullName>
        <ecNumber evidence="12">3.4.16.4</ecNumber>
    </submittedName>
</protein>
<comment type="similarity">
    <text evidence="1 9">Belongs to the peptidase S11 family.</text>
</comment>
<dbReference type="AlphaFoldDB" id="A0A7W6LGK6"/>
<evidence type="ECO:0000313" key="12">
    <source>
        <dbReference type="EMBL" id="MBB4142852.1"/>
    </source>
</evidence>
<dbReference type="GO" id="GO:0008360">
    <property type="term" value="P:regulation of cell shape"/>
    <property type="evidence" value="ECO:0007669"/>
    <property type="project" value="UniProtKB-KW"/>
</dbReference>
<dbReference type="InterPro" id="IPR012338">
    <property type="entry name" value="Beta-lactam/transpept-like"/>
</dbReference>
<dbReference type="EC" id="3.4.16.4" evidence="12"/>
<feature type="signal peptide" evidence="10">
    <location>
        <begin position="1"/>
        <end position="30"/>
    </location>
</feature>
<keyword evidence="12" id="KW-0121">Carboxypeptidase</keyword>
<proteinExistence type="inferred from homology"/>
<feature type="active site" description="Proton acceptor" evidence="7">
    <location>
        <position position="61"/>
    </location>
</feature>
<keyword evidence="5" id="KW-0573">Peptidoglycan synthesis</keyword>
<evidence type="ECO:0000256" key="4">
    <source>
        <dbReference type="ARBA" id="ARBA00022960"/>
    </source>
</evidence>
<keyword evidence="4" id="KW-0133">Cell shape</keyword>
<dbReference type="GO" id="GO:0006508">
    <property type="term" value="P:proteolysis"/>
    <property type="evidence" value="ECO:0007669"/>
    <property type="project" value="InterPro"/>
</dbReference>
<dbReference type="RefSeq" id="WP_165136848.1">
    <property type="nucleotide sequence ID" value="NZ_CP049250.1"/>
</dbReference>
<dbReference type="PANTHER" id="PTHR21581">
    <property type="entry name" value="D-ALANYL-D-ALANINE CARBOXYPEPTIDASE"/>
    <property type="match status" value="1"/>
</dbReference>
<dbReference type="GO" id="GO:0009002">
    <property type="term" value="F:serine-type D-Ala-D-Ala carboxypeptidase activity"/>
    <property type="evidence" value="ECO:0007669"/>
    <property type="project" value="UniProtKB-EC"/>
</dbReference>
<comment type="caution">
    <text evidence="12">The sequence shown here is derived from an EMBL/GenBank/DDBJ whole genome shotgun (WGS) entry which is preliminary data.</text>
</comment>
<dbReference type="Gene3D" id="3.30.70.1070">
    <property type="entry name" value="Sporulation related repeat"/>
    <property type="match status" value="1"/>
</dbReference>
<evidence type="ECO:0000256" key="2">
    <source>
        <dbReference type="ARBA" id="ARBA00022729"/>
    </source>
</evidence>
<dbReference type="SUPFAM" id="SSF110997">
    <property type="entry name" value="Sporulation related repeat"/>
    <property type="match status" value="1"/>
</dbReference>
<evidence type="ECO:0000313" key="13">
    <source>
        <dbReference type="Proteomes" id="UP000519897"/>
    </source>
</evidence>
<gene>
    <name evidence="12" type="ORF">GGQ72_001351</name>
</gene>
<organism evidence="12 13">
    <name type="scientific">Rhizobium rhizoryzae</name>
    <dbReference type="NCBI Taxonomy" id="451876"/>
    <lineage>
        <taxon>Bacteria</taxon>
        <taxon>Pseudomonadati</taxon>
        <taxon>Pseudomonadota</taxon>
        <taxon>Alphaproteobacteria</taxon>
        <taxon>Hyphomicrobiales</taxon>
        <taxon>Rhizobiaceae</taxon>
        <taxon>Rhizobium/Agrobacterium group</taxon>
        <taxon>Rhizobium</taxon>
    </lineage>
</organism>
<feature type="active site" evidence="7">
    <location>
        <position position="118"/>
    </location>
</feature>
<evidence type="ECO:0000256" key="6">
    <source>
        <dbReference type="ARBA" id="ARBA00023316"/>
    </source>
</evidence>
<accession>A0A7W6LGK6</accession>
<dbReference type="PROSITE" id="PS51724">
    <property type="entry name" value="SPOR"/>
    <property type="match status" value="1"/>
</dbReference>
<dbReference type="Pfam" id="PF00768">
    <property type="entry name" value="Peptidase_S11"/>
    <property type="match status" value="1"/>
</dbReference>
<dbReference type="EMBL" id="JACIEC010000001">
    <property type="protein sequence ID" value="MBB4142852.1"/>
    <property type="molecule type" value="Genomic_DNA"/>
</dbReference>
<evidence type="ECO:0000256" key="8">
    <source>
        <dbReference type="PIRSR" id="PIRSR618044-2"/>
    </source>
</evidence>
<dbReference type="SUPFAM" id="SSF56601">
    <property type="entry name" value="beta-lactamase/transpeptidase-like"/>
    <property type="match status" value="1"/>
</dbReference>
<dbReference type="InterPro" id="IPR036680">
    <property type="entry name" value="SPOR-like_sf"/>
</dbReference>
<evidence type="ECO:0000256" key="10">
    <source>
        <dbReference type="SAM" id="SignalP"/>
    </source>
</evidence>
<dbReference type="PRINTS" id="PR00725">
    <property type="entry name" value="DADACBPTASE1"/>
</dbReference>
<keyword evidence="13" id="KW-1185">Reference proteome</keyword>
<dbReference type="Pfam" id="PF05036">
    <property type="entry name" value="SPOR"/>
    <property type="match status" value="1"/>
</dbReference>
<dbReference type="InterPro" id="IPR001967">
    <property type="entry name" value="Peptidase_S11_N"/>
</dbReference>
<dbReference type="Proteomes" id="UP000519897">
    <property type="component" value="Unassembled WGS sequence"/>
</dbReference>
<evidence type="ECO:0000256" key="3">
    <source>
        <dbReference type="ARBA" id="ARBA00022801"/>
    </source>
</evidence>
<evidence type="ECO:0000256" key="5">
    <source>
        <dbReference type="ARBA" id="ARBA00022984"/>
    </source>
</evidence>
<keyword evidence="3 12" id="KW-0378">Hydrolase</keyword>
<evidence type="ECO:0000259" key="11">
    <source>
        <dbReference type="PROSITE" id="PS51724"/>
    </source>
</evidence>
<keyword evidence="2 10" id="KW-0732">Signal</keyword>
<keyword evidence="12" id="KW-0645">Protease</keyword>
<name>A0A7W6LGK6_9HYPH</name>
<dbReference type="PANTHER" id="PTHR21581:SF6">
    <property type="entry name" value="TRAFFICKING PROTEIN PARTICLE COMPLEX SUBUNIT 12"/>
    <property type="match status" value="1"/>
</dbReference>
<dbReference type="InterPro" id="IPR007730">
    <property type="entry name" value="SPOR-like_dom"/>
</dbReference>
<dbReference type="GO" id="GO:0042834">
    <property type="term" value="F:peptidoglycan binding"/>
    <property type="evidence" value="ECO:0007669"/>
    <property type="project" value="InterPro"/>
</dbReference>
<dbReference type="GO" id="GO:0009252">
    <property type="term" value="P:peptidoglycan biosynthetic process"/>
    <property type="evidence" value="ECO:0007669"/>
    <property type="project" value="UniProtKB-KW"/>
</dbReference>
<feature type="active site" description="Acyl-ester intermediate" evidence="7">
    <location>
        <position position="58"/>
    </location>
</feature>
<dbReference type="Gene3D" id="3.40.710.10">
    <property type="entry name" value="DD-peptidase/beta-lactamase superfamily"/>
    <property type="match status" value="1"/>
</dbReference>
<feature type="chain" id="PRO_5031478996" evidence="10">
    <location>
        <begin position="31"/>
        <end position="479"/>
    </location>
</feature>
<dbReference type="GO" id="GO:0071555">
    <property type="term" value="P:cell wall organization"/>
    <property type="evidence" value="ECO:0007669"/>
    <property type="project" value="UniProtKB-KW"/>
</dbReference>
<feature type="domain" description="SPOR" evidence="11">
    <location>
        <begin position="393"/>
        <end position="479"/>
    </location>
</feature>